<dbReference type="AlphaFoldDB" id="A0A2K9Z0I8"/>
<organism evidence="1 2">
    <name type="scientific">Rhizobium leguminosarum</name>
    <dbReference type="NCBI Taxonomy" id="384"/>
    <lineage>
        <taxon>Bacteria</taxon>
        <taxon>Pseudomonadati</taxon>
        <taxon>Pseudomonadota</taxon>
        <taxon>Alphaproteobacteria</taxon>
        <taxon>Hyphomicrobiales</taxon>
        <taxon>Rhizobiaceae</taxon>
        <taxon>Rhizobium/Agrobacterium group</taxon>
        <taxon>Rhizobium</taxon>
    </lineage>
</organism>
<accession>A0A2K9Z0I8</accession>
<name>A0A2K9Z0I8_RHILE</name>
<proteinExistence type="predicted"/>
<sequence>MERLRPVCCRSLAALPVLLKMSVNFKRIDILIVEHADASPDPPQPLEGIRCRGRLWCRHRRCR</sequence>
<evidence type="ECO:0000313" key="2">
    <source>
        <dbReference type="Proteomes" id="UP000238523"/>
    </source>
</evidence>
<gene>
    <name evidence="1" type="ORF">CUJ84_Chr001349</name>
</gene>
<dbReference type="EMBL" id="CP025012">
    <property type="protein sequence ID" value="AUW41746.1"/>
    <property type="molecule type" value="Genomic_DNA"/>
</dbReference>
<dbReference type="Proteomes" id="UP000238523">
    <property type="component" value="Chromosome"/>
</dbReference>
<evidence type="ECO:0000313" key="1">
    <source>
        <dbReference type="EMBL" id="AUW41746.1"/>
    </source>
</evidence>
<reference evidence="1 2" key="1">
    <citation type="submission" date="2017-11" db="EMBL/GenBank/DDBJ databases">
        <title>Complete genome of Rhizobium leguminosarum Norway, an ineffective micro-symbiont.</title>
        <authorList>
            <person name="Hoffrichter A."/>
            <person name="Liang J."/>
            <person name="Brachmann A."/>
            <person name="Marin M."/>
        </authorList>
    </citation>
    <scope>NUCLEOTIDE SEQUENCE [LARGE SCALE GENOMIC DNA]</scope>
    <source>
        <strain evidence="1 2">Norway</strain>
    </source>
</reference>
<protein>
    <submittedName>
        <fullName evidence="1">Uncharacterized protein</fullName>
    </submittedName>
</protein>